<feature type="domain" description="KRAB" evidence="15">
    <location>
        <begin position="203"/>
        <end position="295"/>
    </location>
</feature>
<dbReference type="GeneTree" id="ENSGT00940000154715"/>
<evidence type="ECO:0000256" key="10">
    <source>
        <dbReference type="ARBA" id="ARBA00023242"/>
    </source>
</evidence>
<keyword evidence="6" id="KW-0862">Zinc</keyword>
<dbReference type="Gene3D" id="6.10.140.140">
    <property type="match status" value="1"/>
</dbReference>
<feature type="domain" description="C2H2-type" evidence="13">
    <location>
        <begin position="367"/>
        <end position="394"/>
    </location>
</feature>
<dbReference type="SMART" id="SM00431">
    <property type="entry name" value="SCAN"/>
    <property type="match status" value="1"/>
</dbReference>
<dbReference type="InterPro" id="IPR036236">
    <property type="entry name" value="Znf_C2H2_sf"/>
</dbReference>
<evidence type="ECO:0000256" key="1">
    <source>
        <dbReference type="ARBA" id="ARBA00004123"/>
    </source>
</evidence>
<evidence type="ECO:0000256" key="6">
    <source>
        <dbReference type="ARBA" id="ARBA00022833"/>
    </source>
</evidence>
<reference evidence="16" key="1">
    <citation type="submission" date="2025-08" db="UniProtKB">
        <authorList>
            <consortium name="Ensembl"/>
        </authorList>
    </citation>
    <scope>IDENTIFICATION</scope>
</reference>
<dbReference type="FunFam" id="3.30.160.60:FF:000016">
    <property type="entry name" value="zinc finger protein 37 homolog"/>
    <property type="match status" value="1"/>
</dbReference>
<dbReference type="FunFam" id="3.30.160.60:FF:001857">
    <property type="entry name" value="Uncharacterized protein"/>
    <property type="match status" value="1"/>
</dbReference>
<dbReference type="InterPro" id="IPR036051">
    <property type="entry name" value="KRAB_dom_sf"/>
</dbReference>
<feature type="domain" description="C2H2-type" evidence="13">
    <location>
        <begin position="535"/>
        <end position="562"/>
    </location>
</feature>
<feature type="domain" description="C2H2-type" evidence="13">
    <location>
        <begin position="507"/>
        <end position="534"/>
    </location>
</feature>
<dbReference type="Ensembl" id="ENSLLTT00000009220.1">
    <property type="protein sequence ID" value="ENSLLTP00000008883.1"/>
    <property type="gene ID" value="ENSLLTG00000006803.1"/>
</dbReference>
<feature type="domain" description="C2H2-type" evidence="13">
    <location>
        <begin position="395"/>
        <end position="422"/>
    </location>
</feature>
<evidence type="ECO:0000259" key="13">
    <source>
        <dbReference type="PROSITE" id="PS50157"/>
    </source>
</evidence>
<dbReference type="SUPFAM" id="SSF109640">
    <property type="entry name" value="KRAB domain (Kruppel-associated box)"/>
    <property type="match status" value="1"/>
</dbReference>
<name>A0A8C5RX79_LATLA</name>
<reference evidence="16" key="2">
    <citation type="submission" date="2025-09" db="UniProtKB">
        <authorList>
            <consortium name="Ensembl"/>
        </authorList>
    </citation>
    <scope>IDENTIFICATION</scope>
</reference>
<evidence type="ECO:0000256" key="3">
    <source>
        <dbReference type="ARBA" id="ARBA00022723"/>
    </source>
</evidence>
<evidence type="ECO:0000256" key="8">
    <source>
        <dbReference type="ARBA" id="ARBA00023125"/>
    </source>
</evidence>
<dbReference type="CDD" id="cd07765">
    <property type="entry name" value="KRAB_A-box"/>
    <property type="match status" value="1"/>
</dbReference>
<comment type="similarity">
    <text evidence="2">Belongs to the krueppel C2H2-type zinc-finger protein family.</text>
</comment>
<dbReference type="GO" id="GO:0008270">
    <property type="term" value="F:zinc ion binding"/>
    <property type="evidence" value="ECO:0007669"/>
    <property type="project" value="UniProtKB-KW"/>
</dbReference>
<dbReference type="GO" id="GO:0000981">
    <property type="term" value="F:DNA-binding transcription factor activity, RNA polymerase II-specific"/>
    <property type="evidence" value="ECO:0007669"/>
    <property type="project" value="TreeGrafter"/>
</dbReference>
<dbReference type="InterPro" id="IPR001909">
    <property type="entry name" value="KRAB"/>
</dbReference>
<dbReference type="Pfam" id="PF13912">
    <property type="entry name" value="zf-C2H2_6"/>
    <property type="match status" value="1"/>
</dbReference>
<dbReference type="Pfam" id="PF00096">
    <property type="entry name" value="zf-C2H2"/>
    <property type="match status" value="6"/>
</dbReference>
<keyword evidence="7" id="KW-0805">Transcription regulation</keyword>
<protein>
    <submittedName>
        <fullName evidence="16">Uncharacterized protein</fullName>
    </submittedName>
</protein>
<dbReference type="PROSITE" id="PS50805">
    <property type="entry name" value="KRAB"/>
    <property type="match status" value="1"/>
</dbReference>
<dbReference type="PROSITE" id="PS00028">
    <property type="entry name" value="ZINC_FINGER_C2H2_1"/>
    <property type="match status" value="11"/>
</dbReference>
<feature type="domain" description="C2H2-type" evidence="13">
    <location>
        <begin position="619"/>
        <end position="646"/>
    </location>
</feature>
<keyword evidence="5 11" id="KW-0863">Zinc-finger</keyword>
<dbReference type="FunFam" id="3.30.160.60:FF:000383">
    <property type="entry name" value="Uncharacterized protein"/>
    <property type="match status" value="1"/>
</dbReference>
<dbReference type="Gene3D" id="3.30.160.60">
    <property type="entry name" value="Classic Zinc Finger"/>
    <property type="match status" value="11"/>
</dbReference>
<dbReference type="SMART" id="SM00349">
    <property type="entry name" value="KRAB"/>
    <property type="match status" value="1"/>
</dbReference>
<evidence type="ECO:0000256" key="7">
    <source>
        <dbReference type="ARBA" id="ARBA00023015"/>
    </source>
</evidence>
<dbReference type="CDD" id="cd07936">
    <property type="entry name" value="SCAN"/>
    <property type="match status" value="1"/>
</dbReference>
<dbReference type="Proteomes" id="UP000694406">
    <property type="component" value="Unplaced"/>
</dbReference>
<proteinExistence type="inferred from homology"/>
<keyword evidence="3" id="KW-0479">Metal-binding</keyword>
<feature type="domain" description="C2H2-type" evidence="13">
    <location>
        <begin position="591"/>
        <end position="618"/>
    </location>
</feature>
<evidence type="ECO:0000313" key="16">
    <source>
        <dbReference type="Ensembl" id="ENSLLTP00000008883.1"/>
    </source>
</evidence>
<feature type="domain" description="C2H2-type" evidence="13">
    <location>
        <begin position="479"/>
        <end position="506"/>
    </location>
</feature>
<dbReference type="SUPFAM" id="SSF57667">
    <property type="entry name" value="beta-beta-alpha zinc fingers"/>
    <property type="match status" value="6"/>
</dbReference>
<dbReference type="SMART" id="SM00355">
    <property type="entry name" value="ZnF_C2H2"/>
    <property type="match status" value="11"/>
</dbReference>
<dbReference type="InterPro" id="IPR013087">
    <property type="entry name" value="Znf_C2H2_type"/>
</dbReference>
<dbReference type="PANTHER" id="PTHR23226">
    <property type="entry name" value="ZINC FINGER AND SCAN DOMAIN-CONTAINING"/>
    <property type="match status" value="1"/>
</dbReference>
<feature type="domain" description="C2H2-type" evidence="13">
    <location>
        <begin position="647"/>
        <end position="674"/>
    </location>
</feature>
<evidence type="ECO:0000259" key="14">
    <source>
        <dbReference type="PROSITE" id="PS50804"/>
    </source>
</evidence>
<dbReference type="GO" id="GO:0005634">
    <property type="term" value="C:nucleus"/>
    <property type="evidence" value="ECO:0007669"/>
    <property type="project" value="UniProtKB-SubCell"/>
</dbReference>
<dbReference type="Pfam" id="PF01352">
    <property type="entry name" value="KRAB"/>
    <property type="match status" value="1"/>
</dbReference>
<dbReference type="FunFam" id="3.30.160.60:FF:000416">
    <property type="entry name" value="zinc finger protein 879 isoform X1"/>
    <property type="match status" value="1"/>
</dbReference>
<dbReference type="InterPro" id="IPR003309">
    <property type="entry name" value="SCAN_dom"/>
</dbReference>
<comment type="subcellular location">
    <subcellularLocation>
        <location evidence="1">Nucleus</location>
    </subcellularLocation>
</comment>
<feature type="domain" description="SCAN box" evidence="14">
    <location>
        <begin position="54"/>
        <end position="123"/>
    </location>
</feature>
<keyword evidence="8" id="KW-0238">DNA-binding</keyword>
<dbReference type="PANTHER" id="PTHR23226:SF377">
    <property type="entry name" value="ZINC FINGER AND SCAN DOMAIN-CONTAINING PROTEIN 20"/>
    <property type="match status" value="1"/>
</dbReference>
<dbReference type="AlphaFoldDB" id="A0A8C5RX79"/>
<evidence type="ECO:0000256" key="4">
    <source>
        <dbReference type="ARBA" id="ARBA00022737"/>
    </source>
</evidence>
<dbReference type="Gene3D" id="1.10.4020.10">
    <property type="entry name" value="DNA breaking-rejoining enzymes"/>
    <property type="match status" value="1"/>
</dbReference>
<dbReference type="FunFam" id="3.30.160.60:FF:002090">
    <property type="entry name" value="Zinc finger protein 473"/>
    <property type="match status" value="2"/>
</dbReference>
<evidence type="ECO:0000256" key="5">
    <source>
        <dbReference type="ARBA" id="ARBA00022771"/>
    </source>
</evidence>
<feature type="region of interest" description="Disordered" evidence="12">
    <location>
        <begin position="1"/>
        <end position="32"/>
    </location>
</feature>
<evidence type="ECO:0000256" key="9">
    <source>
        <dbReference type="ARBA" id="ARBA00023163"/>
    </source>
</evidence>
<dbReference type="FunFam" id="3.30.160.60:FF:000512">
    <property type="entry name" value="zinc finger protein 197 isoform X1"/>
    <property type="match status" value="1"/>
</dbReference>
<dbReference type="SUPFAM" id="SSF47353">
    <property type="entry name" value="Retrovirus capsid dimerization domain-like"/>
    <property type="match status" value="1"/>
</dbReference>
<evidence type="ECO:0000259" key="15">
    <source>
        <dbReference type="PROSITE" id="PS50805"/>
    </source>
</evidence>
<accession>A0A8C5RX79</accession>
<feature type="domain" description="C2H2-type" evidence="13">
    <location>
        <begin position="563"/>
        <end position="590"/>
    </location>
</feature>
<dbReference type="PROSITE" id="PS50804">
    <property type="entry name" value="SCAN_BOX"/>
    <property type="match status" value="1"/>
</dbReference>
<feature type="domain" description="C2H2-type" evidence="13">
    <location>
        <begin position="451"/>
        <end position="478"/>
    </location>
</feature>
<keyword evidence="9" id="KW-0804">Transcription</keyword>
<keyword evidence="17" id="KW-1185">Reference proteome</keyword>
<keyword evidence="4" id="KW-0677">Repeat</keyword>
<organism evidence="16 17">
    <name type="scientific">Laticauda laticaudata</name>
    <name type="common">Blue-ringed sea krait</name>
    <name type="synonym">Blue-lipped sea krait</name>
    <dbReference type="NCBI Taxonomy" id="8630"/>
    <lineage>
        <taxon>Eukaryota</taxon>
        <taxon>Metazoa</taxon>
        <taxon>Chordata</taxon>
        <taxon>Craniata</taxon>
        <taxon>Vertebrata</taxon>
        <taxon>Euteleostomi</taxon>
        <taxon>Lepidosauria</taxon>
        <taxon>Squamata</taxon>
        <taxon>Bifurcata</taxon>
        <taxon>Unidentata</taxon>
        <taxon>Episquamata</taxon>
        <taxon>Toxicofera</taxon>
        <taxon>Serpentes</taxon>
        <taxon>Colubroidea</taxon>
        <taxon>Elapidae</taxon>
        <taxon>Laticaudinae</taxon>
        <taxon>Laticauda</taxon>
    </lineage>
</organism>
<dbReference type="GO" id="GO:0000978">
    <property type="term" value="F:RNA polymerase II cis-regulatory region sequence-specific DNA binding"/>
    <property type="evidence" value="ECO:0007669"/>
    <property type="project" value="TreeGrafter"/>
</dbReference>
<evidence type="ECO:0000313" key="17">
    <source>
        <dbReference type="Proteomes" id="UP000694406"/>
    </source>
</evidence>
<dbReference type="PROSITE" id="PS50157">
    <property type="entry name" value="ZINC_FINGER_C2H2_2"/>
    <property type="match status" value="11"/>
</dbReference>
<keyword evidence="10" id="KW-0539">Nucleus</keyword>
<dbReference type="FunFam" id="3.30.160.60:FF:000557">
    <property type="entry name" value="zinc finger and SCAN domain-containing protein 29"/>
    <property type="match status" value="1"/>
</dbReference>
<evidence type="ECO:0000256" key="11">
    <source>
        <dbReference type="PROSITE-ProRule" id="PRU00042"/>
    </source>
</evidence>
<dbReference type="InterPro" id="IPR038269">
    <property type="entry name" value="SCAN_sf"/>
</dbReference>
<feature type="domain" description="C2H2-type" evidence="13">
    <location>
        <begin position="423"/>
        <end position="450"/>
    </location>
</feature>
<dbReference type="FunFam" id="3.30.160.60:FF:000514">
    <property type="entry name" value="Uncharacterized protein"/>
    <property type="match status" value="3"/>
</dbReference>
<evidence type="ECO:0000256" key="2">
    <source>
        <dbReference type="ARBA" id="ARBA00006991"/>
    </source>
</evidence>
<evidence type="ECO:0000256" key="12">
    <source>
        <dbReference type="SAM" id="MobiDB-lite"/>
    </source>
</evidence>
<dbReference type="Pfam" id="PF02023">
    <property type="entry name" value="SCAN"/>
    <property type="match status" value="1"/>
</dbReference>
<sequence length="692" mass="80095">METQLSASDESGKGPPGIQPGSCGENWASTGQEILEEENTIHSEVHPCNFRGIQEAKGPRELFNQLHDFSRQWLKKEKHTKEQMLDLVVLEQFLALLPTEMESWVREYGAETSSQAVALVEGFLLSQVEEQKEQVELQSFSMEIRDPDGRRIPSNPSQERFFRRASQEDPSQDTSEEEHRMNFSDLYDGAETVVGPPNQKRLVSFKDVAVYFSKEEWSQLDPDQRALHWEIMLENYRNVASLDNSGQKNEDFCELFQVINAGKEIEDSQMQLENHERNQSENWNPESSSFIDAQIQNVLVEEGQIDEEYMGNSVQQNEGRFEVNEEYPNKGEDNIFRDNGETLTFTLSHENSSLPSQKWNHVEEKPYKCLICGKSFRRIGHLNCHNKIHTGVKPYKCMECGKDFRGKRELISHKRIHTGEKPYKCMECGEVFAQSSHLTSHKRIHTGEKPYKCMVCGNGFTTSSSLTRHKRVHTGEKPYNCRQCGKSFAQSGSLASHTKTHVRDKAHKCVVCGKSFSTISYLICHTRIHSGEKPYKCMECGMTFVQSRYLLSHKRKHTGEKPYKCIECGKCFSERSSFISHKKIHTGDKPFKCLECGKTFLENRYLIFHKRRHTGEKPYKCTKCGKTFTRVSTLNSHNRIHTGERPYKCMECGRDFRWYSEFTAHNRIHMGKATYMHAVWKELCSEEYSYFP</sequence>